<evidence type="ECO:0000259" key="9">
    <source>
        <dbReference type="PROSITE" id="PS51767"/>
    </source>
</evidence>
<evidence type="ECO:0000256" key="2">
    <source>
        <dbReference type="ARBA" id="ARBA00022670"/>
    </source>
</evidence>
<dbReference type="Proteomes" id="UP000295252">
    <property type="component" value="Chromosome VI"/>
</dbReference>
<dbReference type="PhylomeDB" id="A0A068VIW8"/>
<comment type="similarity">
    <text evidence="1">Belongs to the peptidase A1 family.</text>
</comment>
<keyword evidence="6" id="KW-0238">DNA-binding</keyword>
<feature type="domain" description="Peptidase A1" evidence="9">
    <location>
        <begin position="158"/>
        <end position="490"/>
    </location>
</feature>
<dbReference type="Pfam" id="PF14541">
    <property type="entry name" value="TAXi_C"/>
    <property type="match status" value="1"/>
</dbReference>
<dbReference type="GO" id="GO:0006508">
    <property type="term" value="P:proteolysis"/>
    <property type="evidence" value="ECO:0007669"/>
    <property type="project" value="UniProtKB-KW"/>
</dbReference>
<keyword evidence="11" id="KW-1185">Reference proteome</keyword>
<evidence type="ECO:0000313" key="10">
    <source>
        <dbReference type="EMBL" id="CDP20730.1"/>
    </source>
</evidence>
<dbReference type="InterPro" id="IPR021109">
    <property type="entry name" value="Peptidase_aspartic_dom_sf"/>
</dbReference>
<evidence type="ECO:0000256" key="4">
    <source>
        <dbReference type="ARBA" id="ARBA00022750"/>
    </source>
</evidence>
<name>A0A068VIW8_COFCA</name>
<dbReference type="InterPro" id="IPR001461">
    <property type="entry name" value="Aspartic_peptidase_A1"/>
</dbReference>
<dbReference type="AlphaFoldDB" id="A0A068VIW8"/>
<accession>A0A068VIW8</accession>
<dbReference type="GO" id="GO:0004190">
    <property type="term" value="F:aspartic-type endopeptidase activity"/>
    <property type="evidence" value="ECO:0007669"/>
    <property type="project" value="UniProtKB-KW"/>
</dbReference>
<dbReference type="GO" id="GO:0003677">
    <property type="term" value="F:DNA binding"/>
    <property type="evidence" value="ECO:0007669"/>
    <property type="project" value="UniProtKB-KW"/>
</dbReference>
<dbReference type="PANTHER" id="PTHR13683:SF274">
    <property type="entry name" value="PROTEIN ASPARTIC PROTEASE IN GUARD CELL 1"/>
    <property type="match status" value="1"/>
</dbReference>
<evidence type="ECO:0000256" key="6">
    <source>
        <dbReference type="ARBA" id="ARBA00023125"/>
    </source>
</evidence>
<keyword evidence="4" id="KW-0064">Aspartyl protease</keyword>
<dbReference type="InterPro" id="IPR033121">
    <property type="entry name" value="PEPTIDASE_A1"/>
</dbReference>
<dbReference type="PROSITE" id="PS51767">
    <property type="entry name" value="PEPTIDASE_A1"/>
    <property type="match status" value="1"/>
</dbReference>
<evidence type="ECO:0000313" key="11">
    <source>
        <dbReference type="Proteomes" id="UP000295252"/>
    </source>
</evidence>
<dbReference type="OrthoDB" id="2747330at2759"/>
<dbReference type="InterPro" id="IPR001969">
    <property type="entry name" value="Aspartic_peptidase_AS"/>
</dbReference>
<dbReference type="PANTHER" id="PTHR13683">
    <property type="entry name" value="ASPARTYL PROTEASES"/>
    <property type="match status" value="1"/>
</dbReference>
<dbReference type="InterPro" id="IPR033873">
    <property type="entry name" value="CND41-like"/>
</dbReference>
<evidence type="ECO:0000256" key="5">
    <source>
        <dbReference type="ARBA" id="ARBA00022801"/>
    </source>
</evidence>
<evidence type="ECO:0000256" key="7">
    <source>
        <dbReference type="PIRSR" id="PIRSR601461-1"/>
    </source>
</evidence>
<evidence type="ECO:0000256" key="3">
    <source>
        <dbReference type="ARBA" id="ARBA00022729"/>
    </source>
</evidence>
<feature type="chain" id="PRO_5001655859" description="Peptidase A1 domain-containing protein" evidence="8">
    <location>
        <begin position="28"/>
        <end position="494"/>
    </location>
</feature>
<evidence type="ECO:0000256" key="1">
    <source>
        <dbReference type="ARBA" id="ARBA00007447"/>
    </source>
</evidence>
<dbReference type="STRING" id="49390.A0A068VIW8"/>
<dbReference type="Gramene" id="CDP20730">
    <property type="protein sequence ID" value="CDP20730"/>
    <property type="gene ID" value="GSCOC_T00008123001"/>
</dbReference>
<dbReference type="InterPro" id="IPR032861">
    <property type="entry name" value="TAXi_N"/>
</dbReference>
<sequence length="494" mass="53007">MAQTPSPILSFFLVLALLLSFTSVSNSIRDHQHNSYQIFDVSAVIQKTHQVFTQTPQAQQEEEARPTITATAQHNSSVLSFSLHPRASVKKPQHKDYSSLTRARIARDSAQVNSLNSKLEFALSGYTQADLKPVPTAVQPEDLETPLTSGVSQGSGEYFARMGVGRPGRSYYMVIDTGSDLSWLQCQPCADCYQQTDPMFDPSSSSTYRTVSCSAQECSQLQISGCSDGKCIYQINYGDGSYTMGDLATDTVSFGNSGSVTDVPIGCGHDNVGLFVGAAGLVGLARAPLSLPGRLRATSFSYCLVNRDSSSSSTLDFNSAPPGDSVFASMVRNPKLDLFYYLDMVGINVGGETLSIPASVFQVDGNGRGGVIVDSGTAVTRLNTQAYNALRDAFKKYASDLPSSSGFSLFDTCYDFSSVGGSVRVPTVSFLFASGKRLLLKPSNYLVPVDGRGKFCLAFAPTSSLSIIGNVQQQGTRVSFDLANRQFGFSPNKC</sequence>
<keyword evidence="2" id="KW-0645">Protease</keyword>
<gene>
    <name evidence="10" type="ORF">GSCOC_T00008123001</name>
</gene>
<keyword evidence="3 8" id="KW-0732">Signal</keyword>
<dbReference type="Pfam" id="PF14543">
    <property type="entry name" value="TAXi_N"/>
    <property type="match status" value="1"/>
</dbReference>
<dbReference type="CDD" id="cd05472">
    <property type="entry name" value="cnd41_like"/>
    <property type="match status" value="1"/>
</dbReference>
<dbReference type="FunFam" id="2.40.70.10:FF:000010">
    <property type="entry name" value="Aspartyl protease family protein 2"/>
    <property type="match status" value="1"/>
</dbReference>
<reference evidence="11" key="1">
    <citation type="journal article" date="2014" name="Science">
        <title>The coffee genome provides insight into the convergent evolution of caffeine biosynthesis.</title>
        <authorList>
            <person name="Denoeud F."/>
            <person name="Carretero-Paulet L."/>
            <person name="Dereeper A."/>
            <person name="Droc G."/>
            <person name="Guyot R."/>
            <person name="Pietrella M."/>
            <person name="Zheng C."/>
            <person name="Alberti A."/>
            <person name="Anthony F."/>
            <person name="Aprea G."/>
            <person name="Aury J.M."/>
            <person name="Bento P."/>
            <person name="Bernard M."/>
            <person name="Bocs S."/>
            <person name="Campa C."/>
            <person name="Cenci A."/>
            <person name="Combes M.C."/>
            <person name="Crouzillat D."/>
            <person name="Da Silva C."/>
            <person name="Daddiego L."/>
            <person name="De Bellis F."/>
            <person name="Dussert S."/>
            <person name="Garsmeur O."/>
            <person name="Gayraud T."/>
            <person name="Guignon V."/>
            <person name="Jahn K."/>
            <person name="Jamilloux V."/>
            <person name="Joet T."/>
            <person name="Labadie K."/>
            <person name="Lan T."/>
            <person name="Leclercq J."/>
            <person name="Lepelley M."/>
            <person name="Leroy T."/>
            <person name="Li L.T."/>
            <person name="Librado P."/>
            <person name="Lopez L."/>
            <person name="Munoz A."/>
            <person name="Noel B."/>
            <person name="Pallavicini A."/>
            <person name="Perrotta G."/>
            <person name="Poncet V."/>
            <person name="Pot D."/>
            <person name="Priyono X."/>
            <person name="Rigoreau M."/>
            <person name="Rouard M."/>
            <person name="Rozas J."/>
            <person name="Tranchant-Dubreuil C."/>
            <person name="VanBuren R."/>
            <person name="Zhang Q."/>
            <person name="Andrade A.C."/>
            <person name="Argout X."/>
            <person name="Bertrand B."/>
            <person name="de Kochko A."/>
            <person name="Graziosi G."/>
            <person name="Henry R.J."/>
            <person name="Jayarama X."/>
            <person name="Ming R."/>
            <person name="Nagai C."/>
            <person name="Rounsley S."/>
            <person name="Sankoff D."/>
            <person name="Giuliano G."/>
            <person name="Albert V.A."/>
            <person name="Wincker P."/>
            <person name="Lashermes P."/>
        </authorList>
    </citation>
    <scope>NUCLEOTIDE SEQUENCE [LARGE SCALE GENOMIC DNA]</scope>
    <source>
        <strain evidence="11">cv. DH200-94</strain>
    </source>
</reference>
<proteinExistence type="inferred from homology"/>
<dbReference type="Gene3D" id="2.40.70.10">
    <property type="entry name" value="Acid Proteases"/>
    <property type="match status" value="2"/>
</dbReference>
<dbReference type="InterPro" id="IPR032799">
    <property type="entry name" value="TAXi_C"/>
</dbReference>
<protein>
    <recommendedName>
        <fullName evidence="9">Peptidase A1 domain-containing protein</fullName>
    </recommendedName>
</protein>
<feature type="signal peptide" evidence="8">
    <location>
        <begin position="1"/>
        <end position="27"/>
    </location>
</feature>
<feature type="active site" evidence="7">
    <location>
        <position position="176"/>
    </location>
</feature>
<dbReference type="EMBL" id="HG740726">
    <property type="protein sequence ID" value="CDP20730.1"/>
    <property type="molecule type" value="Genomic_DNA"/>
</dbReference>
<evidence type="ECO:0000256" key="8">
    <source>
        <dbReference type="SAM" id="SignalP"/>
    </source>
</evidence>
<dbReference type="SUPFAM" id="SSF50630">
    <property type="entry name" value="Acid proteases"/>
    <property type="match status" value="1"/>
</dbReference>
<dbReference type="PROSITE" id="PS00141">
    <property type="entry name" value="ASP_PROTEASE"/>
    <property type="match status" value="1"/>
</dbReference>
<keyword evidence="5" id="KW-0378">Hydrolase</keyword>
<dbReference type="OMA" id="GTNACLY"/>
<feature type="active site" evidence="7">
    <location>
        <position position="374"/>
    </location>
</feature>
<dbReference type="FunFam" id="2.40.70.10:FF:000016">
    <property type="entry name" value="Probable aspartic protease At2g35615"/>
    <property type="match status" value="1"/>
</dbReference>
<dbReference type="InParanoid" id="A0A068VIW8"/>
<organism evidence="10 11">
    <name type="scientific">Coffea canephora</name>
    <name type="common">Robusta coffee</name>
    <dbReference type="NCBI Taxonomy" id="49390"/>
    <lineage>
        <taxon>Eukaryota</taxon>
        <taxon>Viridiplantae</taxon>
        <taxon>Streptophyta</taxon>
        <taxon>Embryophyta</taxon>
        <taxon>Tracheophyta</taxon>
        <taxon>Spermatophyta</taxon>
        <taxon>Magnoliopsida</taxon>
        <taxon>eudicotyledons</taxon>
        <taxon>Gunneridae</taxon>
        <taxon>Pentapetalae</taxon>
        <taxon>asterids</taxon>
        <taxon>lamiids</taxon>
        <taxon>Gentianales</taxon>
        <taxon>Rubiaceae</taxon>
        <taxon>Ixoroideae</taxon>
        <taxon>Gardenieae complex</taxon>
        <taxon>Bertiereae - Coffeeae clade</taxon>
        <taxon>Coffeeae</taxon>
        <taxon>Coffea</taxon>
    </lineage>
</organism>